<gene>
    <name evidence="1" type="ORF">M23134_06831</name>
</gene>
<dbReference type="OrthoDB" id="978343at2"/>
<organism evidence="1 2">
    <name type="scientific">Microscilla marina ATCC 23134</name>
    <dbReference type="NCBI Taxonomy" id="313606"/>
    <lineage>
        <taxon>Bacteria</taxon>
        <taxon>Pseudomonadati</taxon>
        <taxon>Bacteroidota</taxon>
        <taxon>Cytophagia</taxon>
        <taxon>Cytophagales</taxon>
        <taxon>Microscillaceae</taxon>
        <taxon>Microscilla</taxon>
    </lineage>
</organism>
<protein>
    <submittedName>
        <fullName evidence="1">Lipoprotein, putative</fullName>
    </submittedName>
</protein>
<accession>A1ZQ21</accession>
<dbReference type="eggNOG" id="ENOG502Z8WQ">
    <property type="taxonomic scope" value="Bacteria"/>
</dbReference>
<dbReference type="EMBL" id="AAWS01000023">
    <property type="protein sequence ID" value="EAY27430.1"/>
    <property type="molecule type" value="Genomic_DNA"/>
</dbReference>
<evidence type="ECO:0000313" key="2">
    <source>
        <dbReference type="Proteomes" id="UP000004095"/>
    </source>
</evidence>
<comment type="caution">
    <text evidence="1">The sequence shown here is derived from an EMBL/GenBank/DDBJ whole genome shotgun (WGS) entry which is preliminary data.</text>
</comment>
<dbReference type="AlphaFoldDB" id="A1ZQ21"/>
<reference evidence="1 2" key="1">
    <citation type="submission" date="2007-01" db="EMBL/GenBank/DDBJ databases">
        <authorList>
            <person name="Haygood M."/>
            <person name="Podell S."/>
            <person name="Anderson C."/>
            <person name="Hopkinson B."/>
            <person name="Roe K."/>
            <person name="Barbeau K."/>
            <person name="Gaasterland T."/>
            <person name="Ferriera S."/>
            <person name="Johnson J."/>
            <person name="Kravitz S."/>
            <person name="Beeson K."/>
            <person name="Sutton G."/>
            <person name="Rogers Y.-H."/>
            <person name="Friedman R."/>
            <person name="Frazier M."/>
            <person name="Venter J.C."/>
        </authorList>
    </citation>
    <scope>NUCLEOTIDE SEQUENCE [LARGE SCALE GENOMIC DNA]</scope>
    <source>
        <strain evidence="1 2">ATCC 23134</strain>
    </source>
</reference>
<dbReference type="RefSeq" id="WP_002699402.1">
    <property type="nucleotide sequence ID" value="NZ_AAWS01000023.1"/>
</dbReference>
<keyword evidence="1" id="KW-0449">Lipoprotein</keyword>
<evidence type="ECO:0000313" key="1">
    <source>
        <dbReference type="EMBL" id="EAY27430.1"/>
    </source>
</evidence>
<sequence length="287" mass="31265">MKKIFLFLLSTSLLMGGCQKKAESPQAVNTPKVVFKFVFDPTQPRLNNFGQPYPVPTGNAGQSPQFNLIGAHYFELTPTATTQFGNGQVLYQAPEVTSGGGKAIDFEQSILKAGNETYLEVPLSSIQAGSYAYLRVSLSYQNYAVKFNFQGNELSGTLASFVGFNTYLKDYTIKTKKVSVNANKLQGYWGFETDFSTNTGQAPATTVPNPIAATSPIPAGSCVVTGRFDTPLQITGSETQDIVITVRLSTNQSFEWKDGNANGKWDVDLNEEVVDMGIRGMQLTVEQ</sequence>
<keyword evidence="2" id="KW-1185">Reference proteome</keyword>
<dbReference type="PROSITE" id="PS51257">
    <property type="entry name" value="PROKAR_LIPOPROTEIN"/>
    <property type="match status" value="1"/>
</dbReference>
<dbReference type="Proteomes" id="UP000004095">
    <property type="component" value="Unassembled WGS sequence"/>
</dbReference>
<proteinExistence type="predicted"/>
<name>A1ZQ21_MICM2</name>